<dbReference type="PANTHER" id="PTHR12843">
    <property type="entry name" value="PROTEIN-LYSINE N-METHYLTRANSFERASE METTL10"/>
    <property type="match status" value="1"/>
</dbReference>
<feature type="domain" description="Methyltransferase" evidence="1">
    <location>
        <begin position="44"/>
        <end position="140"/>
    </location>
</feature>
<dbReference type="InterPro" id="IPR041698">
    <property type="entry name" value="Methyltransf_25"/>
</dbReference>
<keyword evidence="2" id="KW-0489">Methyltransferase</keyword>
<dbReference type="InterPro" id="IPR029063">
    <property type="entry name" value="SAM-dependent_MTases_sf"/>
</dbReference>
<dbReference type="GO" id="GO:0032259">
    <property type="term" value="P:methylation"/>
    <property type="evidence" value="ECO:0007669"/>
    <property type="project" value="UniProtKB-KW"/>
</dbReference>
<evidence type="ECO:0000313" key="3">
    <source>
        <dbReference type="Proteomes" id="UP000003856"/>
    </source>
</evidence>
<dbReference type="EMBL" id="ACQT01000025">
    <property type="protein sequence ID" value="EER61155.1"/>
    <property type="molecule type" value="Genomic_DNA"/>
</dbReference>
<name>C5T307_ACIDE</name>
<dbReference type="Pfam" id="PF13649">
    <property type="entry name" value="Methyltransf_25"/>
    <property type="match status" value="1"/>
</dbReference>
<dbReference type="CDD" id="cd02440">
    <property type="entry name" value="AdoMet_MTases"/>
    <property type="match status" value="1"/>
</dbReference>
<dbReference type="Gene3D" id="3.40.50.150">
    <property type="entry name" value="Vaccinia Virus protein VP39"/>
    <property type="match status" value="1"/>
</dbReference>
<dbReference type="OrthoDB" id="9788660at2"/>
<dbReference type="GO" id="GO:0008168">
    <property type="term" value="F:methyltransferase activity"/>
    <property type="evidence" value="ECO:0007669"/>
    <property type="project" value="UniProtKB-KW"/>
</dbReference>
<dbReference type="PATRIC" id="fig|573060.9.peg.3903"/>
<organism evidence="2 3">
    <name type="scientific">Acidovorax delafieldii 2AN</name>
    <dbReference type="NCBI Taxonomy" id="573060"/>
    <lineage>
        <taxon>Bacteria</taxon>
        <taxon>Pseudomonadati</taxon>
        <taxon>Pseudomonadota</taxon>
        <taxon>Betaproteobacteria</taxon>
        <taxon>Burkholderiales</taxon>
        <taxon>Comamonadaceae</taxon>
        <taxon>Acidovorax</taxon>
    </lineage>
</organism>
<evidence type="ECO:0000259" key="1">
    <source>
        <dbReference type="Pfam" id="PF13649"/>
    </source>
</evidence>
<dbReference type="PANTHER" id="PTHR12843:SF5">
    <property type="entry name" value="EEF1A LYSINE METHYLTRANSFERASE 2"/>
    <property type="match status" value="1"/>
</dbReference>
<evidence type="ECO:0000313" key="2">
    <source>
        <dbReference type="EMBL" id="EER61155.1"/>
    </source>
</evidence>
<comment type="caution">
    <text evidence="2">The sequence shown here is derived from an EMBL/GenBank/DDBJ whole genome shotgun (WGS) entry which is preliminary data.</text>
</comment>
<proteinExistence type="predicted"/>
<reference evidence="2 3" key="1">
    <citation type="submission" date="2009-05" db="EMBL/GenBank/DDBJ databases">
        <title>The draft genome of Acidovorax delafieldii 2AN.</title>
        <authorList>
            <consortium name="US DOE Joint Genome Institute (JGI-PGF)"/>
            <person name="Lucas S."/>
            <person name="Copeland A."/>
            <person name="Lapidus A."/>
            <person name="Glavina del Rio T."/>
            <person name="Tice H."/>
            <person name="Bruce D."/>
            <person name="Goodwin L."/>
            <person name="Pitluck S."/>
            <person name="Larimer F."/>
            <person name="Land M.L."/>
            <person name="Hauser L."/>
            <person name="Shelobolina E.S."/>
            <person name="Picardal F."/>
            <person name="Roden E."/>
            <person name="Emerson D."/>
        </authorList>
    </citation>
    <scope>NUCLEOTIDE SEQUENCE [LARGE SCALE GENOMIC DNA]</scope>
    <source>
        <strain evidence="2 3">2AN</strain>
    </source>
</reference>
<protein>
    <submittedName>
        <fullName evidence="2">Methyltransferase type 12</fullName>
    </submittedName>
</protein>
<keyword evidence="3" id="KW-1185">Reference proteome</keyword>
<keyword evidence="2" id="KW-0808">Transferase</keyword>
<dbReference type="SUPFAM" id="SSF53335">
    <property type="entry name" value="S-adenosyl-L-methionine-dependent methyltransferases"/>
    <property type="match status" value="1"/>
</dbReference>
<dbReference type="AlphaFoldDB" id="C5T307"/>
<sequence>MSTQTHWESVYETKSPETVSWYAPHLLQSLQYVRTAAGSKQASIIDVGGGESTLVDDLLADGYEDITVLDLSHTALEVTQQRLGPKAADVAWLVADILEVELPAASVDVWHDRAVFHFLTTDEQRERYVAQVVHALRPGGFAIVGTFGPQGPEKCSGLAVSRYAPEELHGKFGAPFELIESHTEIHTTPWGAPQQFVYCFCRHHAQ</sequence>
<gene>
    <name evidence="2" type="ORF">AcdelDRAFT_1287</name>
</gene>
<accession>C5T307</accession>
<dbReference type="RefSeq" id="WP_005794628.1">
    <property type="nucleotide sequence ID" value="NZ_ACQT01000025.1"/>
</dbReference>
<dbReference type="Proteomes" id="UP000003856">
    <property type="component" value="Unassembled WGS sequence"/>
</dbReference>